<name>A0A4D5S457_IXOSC</name>
<dbReference type="InterPro" id="IPR029058">
    <property type="entry name" value="AB_hydrolase_fold"/>
</dbReference>
<dbReference type="Pfam" id="PF00450">
    <property type="entry name" value="Peptidase_S10"/>
    <property type="match status" value="1"/>
</dbReference>
<evidence type="ECO:0000256" key="4">
    <source>
        <dbReference type="ARBA" id="ARBA00022729"/>
    </source>
</evidence>
<keyword evidence="6" id="KW-0325">Glycoprotein</keyword>
<evidence type="ECO:0000256" key="5">
    <source>
        <dbReference type="ARBA" id="ARBA00022801"/>
    </source>
</evidence>
<evidence type="ECO:0000256" key="6">
    <source>
        <dbReference type="ARBA" id="ARBA00023180"/>
    </source>
</evidence>
<keyword evidence="8" id="KW-0812">Transmembrane</keyword>
<reference evidence="9" key="1">
    <citation type="submission" date="2019-04" db="EMBL/GenBank/DDBJ databases">
        <title>An insight into the mialome of Ixodes scapularis.</title>
        <authorList>
            <person name="Ribeiro J.M."/>
            <person name="Mather T.N."/>
            <person name="Karim S."/>
        </authorList>
    </citation>
    <scope>NUCLEOTIDE SEQUENCE</scope>
</reference>
<dbReference type="InterPro" id="IPR018202">
    <property type="entry name" value="Ser_caboxypep_ser_AS"/>
</dbReference>
<comment type="similarity">
    <text evidence="1 7">Belongs to the peptidase S10 family.</text>
</comment>
<proteinExistence type="inferred from homology"/>
<dbReference type="FunFam" id="3.40.50.1820:FF:000096">
    <property type="entry name" value="Carboxypeptidase vitellogenic-like"/>
    <property type="match status" value="1"/>
</dbReference>
<keyword evidence="3 7" id="KW-0645">Protease</keyword>
<organism evidence="9">
    <name type="scientific">Ixodes scapularis</name>
    <name type="common">Black-legged tick</name>
    <name type="synonym">Deer tick</name>
    <dbReference type="NCBI Taxonomy" id="6945"/>
    <lineage>
        <taxon>Eukaryota</taxon>
        <taxon>Metazoa</taxon>
        <taxon>Ecdysozoa</taxon>
        <taxon>Arthropoda</taxon>
        <taxon>Chelicerata</taxon>
        <taxon>Arachnida</taxon>
        <taxon>Acari</taxon>
        <taxon>Parasitiformes</taxon>
        <taxon>Ixodida</taxon>
        <taxon>Ixodoidea</taxon>
        <taxon>Ixodidae</taxon>
        <taxon>Ixodinae</taxon>
        <taxon>Ixodes</taxon>
    </lineage>
</organism>
<keyword evidence="8" id="KW-1133">Transmembrane helix</keyword>
<dbReference type="InterPro" id="IPR001563">
    <property type="entry name" value="Peptidase_S10"/>
</dbReference>
<evidence type="ECO:0000256" key="7">
    <source>
        <dbReference type="RuleBase" id="RU361156"/>
    </source>
</evidence>
<dbReference type="EMBL" id="GHJT01010004">
    <property type="protein sequence ID" value="MOY43975.1"/>
    <property type="molecule type" value="Transcribed_RNA"/>
</dbReference>
<dbReference type="VEuPathDB" id="VectorBase:ISCW021184"/>
<dbReference type="PANTHER" id="PTHR11802:SF472">
    <property type="entry name" value="SERINE CARBOXYPEPTIDASE CPVL-RELATED"/>
    <property type="match status" value="1"/>
</dbReference>
<keyword evidence="5 7" id="KW-0378">Hydrolase</keyword>
<accession>A0A4D5S457</accession>
<evidence type="ECO:0000256" key="2">
    <source>
        <dbReference type="ARBA" id="ARBA00022645"/>
    </source>
</evidence>
<sequence>MTKEGFHGLGTIVFWWFLLGFALIWPDLGRNAVVGQGNLVSDYFGAGQPLFLTPLIDKKELDKARAQSRVGYLGFVKDVPSYSGFLTVNPNTGSNIFFWFFPAMENHETAPVLMWLQGGPGSSSMLGLFVEHGPYFVAKGGVPKLRKTTWARRYSMLYVDNPVGVGFSFTQEPQGYTRNDTDVARDLLEALQQFFTLFPEYVKNDFYVTGESYAGKYVPAIGYVIDTAIQPRVKINLKGIAIGNGVVDPVTMMDYADYLYGISLVDRNQAAAIRQKTDAAVDLIKQGRYLDANDAQEPVFDGKPSMYENFTGFTNYYNYLYSKAPADQGYYSSFLQTTRVRKAIHVGSVNFSDFNPVVYDNFDGDKMASAKPWFTALLEKYKVLLYSGQLDVIVPYPFTENFLASVNWSGASAFADVSRRVWRAPGGDVYGYVRQVANFTEVLVRNGGHILPYDQPEAAYDMITRFIDGKPFV</sequence>
<dbReference type="PANTHER" id="PTHR11802">
    <property type="entry name" value="SERINE PROTEASE FAMILY S10 SERINE CARBOXYPEPTIDASE"/>
    <property type="match status" value="1"/>
</dbReference>
<dbReference type="PRINTS" id="PR00724">
    <property type="entry name" value="CRBOXYPTASEC"/>
</dbReference>
<keyword evidence="2 7" id="KW-0121">Carboxypeptidase</keyword>
<dbReference type="VEuPathDB" id="VectorBase:ISCP_017754"/>
<dbReference type="GO" id="GO:0006508">
    <property type="term" value="P:proteolysis"/>
    <property type="evidence" value="ECO:0007669"/>
    <property type="project" value="UniProtKB-KW"/>
</dbReference>
<feature type="transmembrane region" description="Helical" evidence="8">
    <location>
        <begin position="6"/>
        <end position="25"/>
    </location>
</feature>
<dbReference type="SUPFAM" id="SSF53474">
    <property type="entry name" value="alpha/beta-Hydrolases"/>
    <property type="match status" value="1"/>
</dbReference>
<dbReference type="PROSITE" id="PS00131">
    <property type="entry name" value="CARBOXYPEPT_SER_SER"/>
    <property type="match status" value="1"/>
</dbReference>
<keyword evidence="8" id="KW-0472">Membrane</keyword>
<dbReference type="EC" id="3.4.16.-" evidence="7"/>
<dbReference type="GO" id="GO:0004185">
    <property type="term" value="F:serine-type carboxypeptidase activity"/>
    <property type="evidence" value="ECO:0007669"/>
    <property type="project" value="UniProtKB-UniRule"/>
</dbReference>
<dbReference type="AlphaFoldDB" id="A0A4D5S457"/>
<dbReference type="OrthoDB" id="443318at2759"/>
<evidence type="ECO:0000313" key="9">
    <source>
        <dbReference type="EMBL" id="MOY43975.1"/>
    </source>
</evidence>
<evidence type="ECO:0000256" key="1">
    <source>
        <dbReference type="ARBA" id="ARBA00009431"/>
    </source>
</evidence>
<evidence type="ECO:0000256" key="8">
    <source>
        <dbReference type="SAM" id="Phobius"/>
    </source>
</evidence>
<keyword evidence="4" id="KW-0732">Signal</keyword>
<evidence type="ECO:0000256" key="3">
    <source>
        <dbReference type="ARBA" id="ARBA00022670"/>
    </source>
</evidence>
<dbReference type="VEuPathDB" id="VectorBase:ISCI021184"/>
<protein>
    <recommendedName>
        <fullName evidence="7">Carboxypeptidase</fullName>
        <ecNumber evidence="7">3.4.16.-</ecNumber>
    </recommendedName>
</protein>
<dbReference type="Gene3D" id="3.40.50.1820">
    <property type="entry name" value="alpha/beta hydrolase"/>
    <property type="match status" value="1"/>
</dbReference>